<dbReference type="GO" id="GO:0045329">
    <property type="term" value="P:carnitine biosynthetic process"/>
    <property type="evidence" value="ECO:0007669"/>
    <property type="project" value="UniProtKB-KW"/>
</dbReference>
<evidence type="ECO:0000256" key="3">
    <source>
        <dbReference type="ARBA" id="ARBA00022873"/>
    </source>
</evidence>
<evidence type="ECO:0000256" key="4">
    <source>
        <dbReference type="ARBA" id="ARBA00023002"/>
    </source>
</evidence>
<evidence type="ECO:0000313" key="6">
    <source>
        <dbReference type="EMBL" id="CAG6665686.1"/>
    </source>
</evidence>
<comment type="cofactor">
    <cofactor evidence="1">
        <name>L-ascorbate</name>
        <dbReference type="ChEBI" id="CHEBI:38290"/>
    </cofactor>
</comment>
<accession>A0A8D8SBV9</accession>
<dbReference type="PANTHER" id="PTHR10696:SF51">
    <property type="entry name" value="TRIMETHYLLYSINE DIOXYGENASE, MITOCHONDRIAL"/>
    <property type="match status" value="1"/>
</dbReference>
<keyword evidence="3" id="KW-0124">Carnitine biosynthesis</keyword>
<dbReference type="PANTHER" id="PTHR10696">
    <property type="entry name" value="GAMMA-BUTYROBETAINE HYDROXYLASE-RELATED"/>
    <property type="match status" value="1"/>
</dbReference>
<evidence type="ECO:0000259" key="5">
    <source>
        <dbReference type="Pfam" id="PF02668"/>
    </source>
</evidence>
<dbReference type="InterPro" id="IPR050411">
    <property type="entry name" value="AlphaKG_dependent_hydroxylases"/>
</dbReference>
<dbReference type="EMBL" id="HBUF01211390">
    <property type="protein sequence ID" value="CAG6665686.1"/>
    <property type="molecule type" value="Transcribed_RNA"/>
</dbReference>
<protein>
    <submittedName>
        <fullName evidence="6">Gamma-butyrobetaine dioxygenase</fullName>
    </submittedName>
</protein>
<feature type="domain" description="TauD/TfdA-like" evidence="5">
    <location>
        <begin position="7"/>
        <end position="121"/>
    </location>
</feature>
<evidence type="ECO:0000256" key="2">
    <source>
        <dbReference type="ARBA" id="ARBA00005022"/>
    </source>
</evidence>
<keyword evidence="4" id="KW-0560">Oxidoreductase</keyword>
<dbReference type="SUPFAM" id="SSF51197">
    <property type="entry name" value="Clavaminate synthase-like"/>
    <property type="match status" value="1"/>
</dbReference>
<proteinExistence type="predicted"/>
<dbReference type="GO" id="GO:0051213">
    <property type="term" value="F:dioxygenase activity"/>
    <property type="evidence" value="ECO:0007669"/>
    <property type="project" value="UniProtKB-KW"/>
</dbReference>
<evidence type="ECO:0000256" key="1">
    <source>
        <dbReference type="ARBA" id="ARBA00001961"/>
    </source>
</evidence>
<comment type="pathway">
    <text evidence="2">Amine and polyamine biosynthesis; carnitine biosynthesis.</text>
</comment>
<dbReference type="InterPro" id="IPR042098">
    <property type="entry name" value="TauD-like_sf"/>
</dbReference>
<organism evidence="6">
    <name type="scientific">Cacopsylla melanoneura</name>
    <dbReference type="NCBI Taxonomy" id="428564"/>
    <lineage>
        <taxon>Eukaryota</taxon>
        <taxon>Metazoa</taxon>
        <taxon>Ecdysozoa</taxon>
        <taxon>Arthropoda</taxon>
        <taxon>Hexapoda</taxon>
        <taxon>Insecta</taxon>
        <taxon>Pterygota</taxon>
        <taxon>Neoptera</taxon>
        <taxon>Paraneoptera</taxon>
        <taxon>Hemiptera</taxon>
        <taxon>Sternorrhyncha</taxon>
        <taxon>Psylloidea</taxon>
        <taxon>Psyllidae</taxon>
        <taxon>Psyllinae</taxon>
        <taxon>Cacopsylla</taxon>
    </lineage>
</organism>
<name>A0A8D8SBV9_9HEMI</name>
<reference evidence="6" key="1">
    <citation type="submission" date="2021-05" db="EMBL/GenBank/DDBJ databases">
        <authorList>
            <person name="Alioto T."/>
            <person name="Alioto T."/>
            <person name="Gomez Garrido J."/>
        </authorList>
    </citation>
    <scope>NUCLEOTIDE SEQUENCE</scope>
</reference>
<keyword evidence="6" id="KW-0223">Dioxygenase</keyword>
<dbReference type="AlphaFoldDB" id="A0A8D8SBV9"/>
<dbReference type="GO" id="GO:0005739">
    <property type="term" value="C:mitochondrion"/>
    <property type="evidence" value="ECO:0007669"/>
    <property type="project" value="TreeGrafter"/>
</dbReference>
<dbReference type="Gene3D" id="3.60.130.10">
    <property type="entry name" value="Clavaminate synthase-like"/>
    <property type="match status" value="1"/>
</dbReference>
<dbReference type="InterPro" id="IPR003819">
    <property type="entry name" value="TauD/TfdA-like"/>
</dbReference>
<dbReference type="Pfam" id="PF02668">
    <property type="entry name" value="TauD"/>
    <property type="match status" value="1"/>
</dbReference>
<sequence length="165" mass="19397">MVSGWWMRVQVFHCLQPAEQGGDTLLVDAFHAASLLRSLNKQAYDTLTRVSVEFEYRDGSHHYVTRHRVLEQDEVTRQLRAVRYNLYDRSPRVQFPALPRDVKLFYSSLQQFTRLLHSPDFNNLYIFWTANETEAANEIQEFLNRCVYPIRKGLSDMGRGGRKVQ</sequence>